<dbReference type="MEROPS" id="S08.030"/>
<dbReference type="PANTHER" id="PTHR43399:SF4">
    <property type="entry name" value="CELL WALL-ASSOCIATED PROTEASE"/>
    <property type="match status" value="1"/>
</dbReference>
<dbReference type="AlphaFoldDB" id="F2JJD4"/>
<evidence type="ECO:0000256" key="2">
    <source>
        <dbReference type="ARBA" id="ARBA00022670"/>
    </source>
</evidence>
<dbReference type="SUPFAM" id="SSF52743">
    <property type="entry name" value="Subtilisin-like"/>
    <property type="match status" value="1"/>
</dbReference>
<dbReference type="KEGG" id="cle:Clole_3849"/>
<dbReference type="STRING" id="642492.Clole_3849"/>
<dbReference type="GO" id="GO:0006508">
    <property type="term" value="P:proteolysis"/>
    <property type="evidence" value="ECO:0007669"/>
    <property type="project" value="UniProtKB-KW"/>
</dbReference>
<keyword evidence="2 5" id="KW-0645">Protease</keyword>
<name>F2JJD4_CELLD</name>
<dbReference type="InterPro" id="IPR000209">
    <property type="entry name" value="Peptidase_S8/S53_dom"/>
</dbReference>
<keyword evidence="3 5" id="KW-0378">Hydrolase</keyword>
<dbReference type="PROSITE" id="PS00138">
    <property type="entry name" value="SUBTILASE_SER"/>
    <property type="match status" value="1"/>
</dbReference>
<dbReference type="InterPro" id="IPR023827">
    <property type="entry name" value="Peptidase_S8_Asp-AS"/>
</dbReference>
<dbReference type="GO" id="GO:0004252">
    <property type="term" value="F:serine-type endopeptidase activity"/>
    <property type="evidence" value="ECO:0007669"/>
    <property type="project" value="UniProtKB-UniRule"/>
</dbReference>
<dbReference type="PROSITE" id="PS51892">
    <property type="entry name" value="SUBTILASE"/>
    <property type="match status" value="1"/>
</dbReference>
<dbReference type="InterPro" id="IPR051048">
    <property type="entry name" value="Peptidase_S8/S53_subtilisin"/>
</dbReference>
<dbReference type="PRINTS" id="PR00723">
    <property type="entry name" value="SUBTILISIN"/>
</dbReference>
<dbReference type="InterPro" id="IPR034202">
    <property type="entry name" value="Subtilisin_Carlsberg-like"/>
</dbReference>
<dbReference type="EC" id="3.4.21.62" evidence="8"/>
<sequence length="329" mass="35868">MSDSTMKLANYQLIEVQKEVYKLPKGVDLIGASKLWEQGEKGRGVTIAVIDTGCDTEHIELKDRIIGGRNFTEEDEGNANIYKDYNGHGTHVCGTIAASMNGTGVVGVAPEASLIILKASNKKGIARYSSIINAIYYSIKIKVDIISLSLGGEADNEMLHEAIREAIRHNILVVCAAANENADGLPMISYPADYDECISVGSVDYGNLNKQMKRERHLDLVAPGVGILSTYLDGTYAKMSGTSMAVPHVTGALALLMNYCKKEFGRKLTESEMYAQLIKRTINFGYTPAEVGNGCIFLTAIDLVRDCYNQTLNDIEKCKKDSSKSDKST</sequence>
<evidence type="ECO:0000256" key="1">
    <source>
        <dbReference type="ARBA" id="ARBA00011073"/>
    </source>
</evidence>
<evidence type="ECO:0000256" key="3">
    <source>
        <dbReference type="ARBA" id="ARBA00022801"/>
    </source>
</evidence>
<evidence type="ECO:0000256" key="5">
    <source>
        <dbReference type="PROSITE-ProRule" id="PRU01240"/>
    </source>
</evidence>
<feature type="active site" description="Charge relay system" evidence="5">
    <location>
        <position position="88"/>
    </location>
</feature>
<dbReference type="PANTHER" id="PTHR43399">
    <property type="entry name" value="SUBTILISIN-RELATED"/>
    <property type="match status" value="1"/>
</dbReference>
<dbReference type="CDD" id="cd07477">
    <property type="entry name" value="Peptidases_S8_Subtilisin_subset"/>
    <property type="match status" value="1"/>
</dbReference>
<dbReference type="Proteomes" id="UP000008467">
    <property type="component" value="Chromosome"/>
</dbReference>
<dbReference type="Pfam" id="PF00082">
    <property type="entry name" value="Peptidase_S8"/>
    <property type="match status" value="1"/>
</dbReference>
<protein>
    <submittedName>
        <fullName evidence="8">Subtilisin</fullName>
        <ecNumber evidence="8">3.4.21.62</ecNumber>
    </submittedName>
</protein>
<proteinExistence type="inferred from homology"/>
<keyword evidence="9" id="KW-1185">Reference proteome</keyword>
<dbReference type="InterPro" id="IPR015500">
    <property type="entry name" value="Peptidase_S8_subtilisin-rel"/>
</dbReference>
<dbReference type="RefSeq" id="WP_013658803.1">
    <property type="nucleotide sequence ID" value="NC_015275.1"/>
</dbReference>
<evidence type="ECO:0000313" key="9">
    <source>
        <dbReference type="Proteomes" id="UP000008467"/>
    </source>
</evidence>
<dbReference type="HOGENOM" id="CLU_011263_15_0_9"/>
<dbReference type="InterPro" id="IPR023828">
    <property type="entry name" value="Peptidase_S8_Ser-AS"/>
</dbReference>
<dbReference type="eggNOG" id="COG1404">
    <property type="taxonomic scope" value="Bacteria"/>
</dbReference>
<keyword evidence="4 5" id="KW-0720">Serine protease</keyword>
<dbReference type="InterPro" id="IPR036852">
    <property type="entry name" value="Peptidase_S8/S53_dom_sf"/>
</dbReference>
<evidence type="ECO:0000259" key="7">
    <source>
        <dbReference type="Pfam" id="PF00082"/>
    </source>
</evidence>
<accession>F2JJD4</accession>
<dbReference type="InterPro" id="IPR022398">
    <property type="entry name" value="Peptidase_S8_His-AS"/>
</dbReference>
<feature type="active site" description="Charge relay system" evidence="5">
    <location>
        <position position="243"/>
    </location>
</feature>
<reference evidence="8 9" key="1">
    <citation type="journal article" date="2011" name="J. Bacteriol.">
        <title>Complete genome sequence of the cellulose-degrading bacterium Cellulosilyticum lentocellum.</title>
        <authorList>
            <consortium name="US DOE Joint Genome Institute"/>
            <person name="Miller D.A."/>
            <person name="Suen G."/>
            <person name="Bruce D."/>
            <person name="Copeland A."/>
            <person name="Cheng J.F."/>
            <person name="Detter C."/>
            <person name="Goodwin L.A."/>
            <person name="Han C.S."/>
            <person name="Hauser L.J."/>
            <person name="Land M.L."/>
            <person name="Lapidus A."/>
            <person name="Lucas S."/>
            <person name="Meincke L."/>
            <person name="Pitluck S."/>
            <person name="Tapia R."/>
            <person name="Teshima H."/>
            <person name="Woyke T."/>
            <person name="Fox B.G."/>
            <person name="Angert E.R."/>
            <person name="Currie C.R."/>
        </authorList>
    </citation>
    <scope>NUCLEOTIDE SEQUENCE [LARGE SCALE GENOMIC DNA]</scope>
    <source>
        <strain evidence="9">ATCC 49066 / DSM 5427 / NCIMB 11756 / RHM5</strain>
    </source>
</reference>
<evidence type="ECO:0000256" key="6">
    <source>
        <dbReference type="RuleBase" id="RU003355"/>
    </source>
</evidence>
<comment type="similarity">
    <text evidence="1 5 6">Belongs to the peptidase S8 family.</text>
</comment>
<evidence type="ECO:0000256" key="4">
    <source>
        <dbReference type="ARBA" id="ARBA00022825"/>
    </source>
</evidence>
<dbReference type="PROSITE" id="PS00137">
    <property type="entry name" value="SUBTILASE_HIS"/>
    <property type="match status" value="1"/>
</dbReference>
<dbReference type="EMBL" id="CP002582">
    <property type="protein sequence ID" value="ADZ85529.1"/>
    <property type="molecule type" value="Genomic_DNA"/>
</dbReference>
<dbReference type="Gene3D" id="3.40.50.200">
    <property type="entry name" value="Peptidase S8/S53 domain"/>
    <property type="match status" value="1"/>
</dbReference>
<feature type="domain" description="Peptidase S8/S53" evidence="7">
    <location>
        <begin position="42"/>
        <end position="293"/>
    </location>
</feature>
<gene>
    <name evidence="8" type="ordered locus">Clole_3849</name>
</gene>
<feature type="active site" description="Charge relay system" evidence="5">
    <location>
        <position position="51"/>
    </location>
</feature>
<dbReference type="PROSITE" id="PS00136">
    <property type="entry name" value="SUBTILASE_ASP"/>
    <property type="match status" value="1"/>
</dbReference>
<organism evidence="8 9">
    <name type="scientific">Cellulosilyticum lentocellum (strain ATCC 49066 / DSM 5427 / NCIMB 11756 / RHM5)</name>
    <name type="common">Clostridium lentocellum</name>
    <dbReference type="NCBI Taxonomy" id="642492"/>
    <lineage>
        <taxon>Bacteria</taxon>
        <taxon>Bacillati</taxon>
        <taxon>Bacillota</taxon>
        <taxon>Clostridia</taxon>
        <taxon>Lachnospirales</taxon>
        <taxon>Cellulosilyticaceae</taxon>
        <taxon>Cellulosilyticum</taxon>
    </lineage>
</organism>
<evidence type="ECO:0000313" key="8">
    <source>
        <dbReference type="EMBL" id="ADZ85529.1"/>
    </source>
</evidence>